<keyword evidence="1" id="KW-0812">Transmembrane</keyword>
<evidence type="ECO:0000256" key="1">
    <source>
        <dbReference type="SAM" id="Phobius"/>
    </source>
</evidence>
<feature type="transmembrane region" description="Helical" evidence="1">
    <location>
        <begin position="49"/>
        <end position="66"/>
    </location>
</feature>
<name>A0A7D5XI66_FERL1</name>
<evidence type="ECO:0008006" key="4">
    <source>
        <dbReference type="Google" id="ProtNLM"/>
    </source>
</evidence>
<dbReference type="AlphaFoldDB" id="A0A7D5XI66"/>
<feature type="transmembrane region" description="Helical" evidence="1">
    <location>
        <begin position="92"/>
        <end position="112"/>
    </location>
</feature>
<feature type="transmembrane region" description="Helical" evidence="1">
    <location>
        <begin position="124"/>
        <end position="144"/>
    </location>
</feature>
<evidence type="ECO:0000313" key="3">
    <source>
        <dbReference type="Proteomes" id="UP000510821"/>
    </source>
</evidence>
<organism evidence="2 3">
    <name type="scientific">Fermentimicrarchaeum limneticum</name>
    <dbReference type="NCBI Taxonomy" id="2795018"/>
    <lineage>
        <taxon>Archaea</taxon>
        <taxon>Candidatus Micrarchaeota</taxon>
        <taxon>Candidatus Fermentimicrarchaeales</taxon>
        <taxon>Candidatus Fermentimicrarchaeaceae</taxon>
        <taxon>Candidatus Fermentimicrarchaeum</taxon>
    </lineage>
</organism>
<feature type="transmembrane region" description="Helical" evidence="1">
    <location>
        <begin position="20"/>
        <end position="37"/>
    </location>
</feature>
<dbReference type="Proteomes" id="UP000510821">
    <property type="component" value="Chromosome"/>
</dbReference>
<evidence type="ECO:0000313" key="2">
    <source>
        <dbReference type="EMBL" id="QLJ52894.1"/>
    </source>
</evidence>
<keyword evidence="1" id="KW-1133">Transmembrane helix</keyword>
<reference evidence="3" key="1">
    <citation type="submission" date="2020-07" db="EMBL/GenBank/DDBJ databases">
        <title>Metabolic diversity and evolutionary history of the archaeal phylum ###Micrarchaeota### uncovered from a freshwater lake metagenome.</title>
        <authorList>
            <person name="Kadnikov V.V."/>
            <person name="Savvichev A.S."/>
            <person name="Mardanov A.V."/>
            <person name="Beletsky A.V."/>
            <person name="Chupakov A.V."/>
            <person name="Kokryatskaya N.M."/>
            <person name="Pimenov N.V."/>
            <person name="Ravin N.V."/>
        </authorList>
    </citation>
    <scope>NUCLEOTIDE SEQUENCE [LARGE SCALE GENOMIC DNA]</scope>
</reference>
<accession>A0A7D5XI66</accession>
<dbReference type="KEGG" id="flt:Sv326_0719"/>
<protein>
    <recommendedName>
        <fullName evidence="4">DUF2178 domain-containing protein</fullName>
    </recommendedName>
</protein>
<dbReference type="Pfam" id="PF09946">
    <property type="entry name" value="DUF2178"/>
    <property type="match status" value="1"/>
</dbReference>
<dbReference type="InterPro" id="IPR019235">
    <property type="entry name" value="DUF2178_TM"/>
</dbReference>
<dbReference type="EMBL" id="CP058998">
    <property type="protein sequence ID" value="QLJ52894.1"/>
    <property type="molecule type" value="Genomic_DNA"/>
</dbReference>
<gene>
    <name evidence="2" type="ORF">Sv326_0719</name>
</gene>
<sequence length="151" mass="16266">MRNIKNKSKSGVAKDKREIVVGFIVAALVLATTVLYVTNMGSINLSEYSTILIIIVLVIGATWVLVDRMRNVKAGLPAKDEMTVRLMHKSGYYAFLASIYIALALMLSSDFLEESNGAGLDAGQIGGGIILLSAIVFMGSYFYLSHKGAAE</sequence>
<proteinExistence type="predicted"/>
<keyword evidence="1" id="KW-0472">Membrane</keyword>